<dbReference type="InterPro" id="IPR043502">
    <property type="entry name" value="DNA/RNA_pol_sf"/>
</dbReference>
<reference evidence="2 3" key="1">
    <citation type="journal article" date="2012" name="Nat. Biotechnol.">
        <title>Draft genome sequence of pigeonpea (Cajanus cajan), an orphan legume crop of resource-poor farmers.</title>
        <authorList>
            <person name="Varshney R.K."/>
            <person name="Chen W."/>
            <person name="Li Y."/>
            <person name="Bharti A.K."/>
            <person name="Saxena R.K."/>
            <person name="Schlueter J.A."/>
            <person name="Donoghue M.T."/>
            <person name="Azam S."/>
            <person name="Fan G."/>
            <person name="Whaley A.M."/>
            <person name="Farmer A.D."/>
            <person name="Sheridan J."/>
            <person name="Iwata A."/>
            <person name="Tuteja R."/>
            <person name="Penmetsa R.V."/>
            <person name="Wu W."/>
            <person name="Upadhyaya H.D."/>
            <person name="Yang S.P."/>
            <person name="Shah T."/>
            <person name="Saxena K.B."/>
            <person name="Michael T."/>
            <person name="McCombie W.R."/>
            <person name="Yang B."/>
            <person name="Zhang G."/>
            <person name="Yang H."/>
            <person name="Wang J."/>
            <person name="Spillane C."/>
            <person name="Cook D.R."/>
            <person name="May G.D."/>
            <person name="Xu X."/>
            <person name="Jackson S.A."/>
        </authorList>
    </citation>
    <scope>NUCLEOTIDE SEQUENCE [LARGE SCALE GENOMIC DNA]</scope>
    <source>
        <strain evidence="3">cv. Asha</strain>
    </source>
</reference>
<evidence type="ECO:0000313" key="2">
    <source>
        <dbReference type="EMBL" id="KYP73853.1"/>
    </source>
</evidence>
<dbReference type="Proteomes" id="UP000075243">
    <property type="component" value="Chromosome 2"/>
</dbReference>
<evidence type="ECO:0000313" key="3">
    <source>
        <dbReference type="Proteomes" id="UP000075243"/>
    </source>
</evidence>
<dbReference type="STRING" id="3821.A0A151U3H6"/>
<feature type="domain" description="Reverse transcriptase" evidence="1">
    <location>
        <begin position="140"/>
        <end position="246"/>
    </location>
</feature>
<dbReference type="EMBL" id="CM003604">
    <property type="protein sequence ID" value="KYP73853.1"/>
    <property type="molecule type" value="Genomic_DNA"/>
</dbReference>
<dbReference type="PANTHER" id="PTHR31635">
    <property type="entry name" value="REVERSE TRANSCRIPTASE DOMAIN-CONTAINING PROTEIN-RELATED"/>
    <property type="match status" value="1"/>
</dbReference>
<name>A0A151U3H6_CAJCA</name>
<sequence>MEESIQNPWCMLGDFNVVLKDSKHKGSSSSACFRELLWFQKSPCKWLEFGDRNTSYFHGTTVIRRRKSSIATLQNEECGWIENKQELELMVTAIGLDGFQAIFYQTQWDTVGPTLYHLIQDIEQTSKKISKINNTLITLIPKVNNVVSLKQMRPISLCNVSYKVITKALATRLKRLMEGLVSPNQCSFVPHRQTTDNIIITQEVIHSMKHRSGKKGWMDIKINLEKAYDRLNWSFVKDTLLDISLP</sequence>
<dbReference type="AlphaFoldDB" id="A0A151U3H6"/>
<dbReference type="PANTHER" id="PTHR31635:SF196">
    <property type="entry name" value="REVERSE TRANSCRIPTASE DOMAIN-CONTAINING PROTEIN-RELATED"/>
    <property type="match status" value="1"/>
</dbReference>
<dbReference type="OMA" id="ECGWIEN"/>
<dbReference type="SUPFAM" id="SSF56672">
    <property type="entry name" value="DNA/RNA polymerases"/>
    <property type="match status" value="1"/>
</dbReference>
<evidence type="ECO:0000259" key="1">
    <source>
        <dbReference type="Pfam" id="PF00078"/>
    </source>
</evidence>
<keyword evidence="3" id="KW-1185">Reference proteome</keyword>
<accession>A0A151U3H6</accession>
<gene>
    <name evidence="2" type="ORF">KK1_006510</name>
</gene>
<protein>
    <submittedName>
        <fullName evidence="2">Transposon TX1 uncharacterized</fullName>
    </submittedName>
</protein>
<organism evidence="2 3">
    <name type="scientific">Cajanus cajan</name>
    <name type="common">Pigeon pea</name>
    <name type="synonym">Cajanus indicus</name>
    <dbReference type="NCBI Taxonomy" id="3821"/>
    <lineage>
        <taxon>Eukaryota</taxon>
        <taxon>Viridiplantae</taxon>
        <taxon>Streptophyta</taxon>
        <taxon>Embryophyta</taxon>
        <taxon>Tracheophyta</taxon>
        <taxon>Spermatophyta</taxon>
        <taxon>Magnoliopsida</taxon>
        <taxon>eudicotyledons</taxon>
        <taxon>Gunneridae</taxon>
        <taxon>Pentapetalae</taxon>
        <taxon>rosids</taxon>
        <taxon>fabids</taxon>
        <taxon>Fabales</taxon>
        <taxon>Fabaceae</taxon>
        <taxon>Papilionoideae</taxon>
        <taxon>50 kb inversion clade</taxon>
        <taxon>NPAAA clade</taxon>
        <taxon>indigoferoid/millettioid clade</taxon>
        <taxon>Phaseoleae</taxon>
        <taxon>Cajanus</taxon>
    </lineage>
</organism>
<dbReference type="InterPro" id="IPR000477">
    <property type="entry name" value="RT_dom"/>
</dbReference>
<dbReference type="Gramene" id="C.cajan_06333.t">
    <property type="protein sequence ID" value="C.cajan_06333.t"/>
    <property type="gene ID" value="C.cajan_06333"/>
</dbReference>
<dbReference type="Pfam" id="PF00078">
    <property type="entry name" value="RVT_1"/>
    <property type="match status" value="1"/>
</dbReference>
<proteinExistence type="predicted"/>